<organism evidence="4 5">
    <name type="scientific">Paramecium tetraurelia</name>
    <dbReference type="NCBI Taxonomy" id="5888"/>
    <lineage>
        <taxon>Eukaryota</taxon>
        <taxon>Sar</taxon>
        <taxon>Alveolata</taxon>
        <taxon>Ciliophora</taxon>
        <taxon>Intramacronucleata</taxon>
        <taxon>Oligohymenophorea</taxon>
        <taxon>Peniculida</taxon>
        <taxon>Parameciidae</taxon>
        <taxon>Paramecium</taxon>
    </lineage>
</organism>
<dbReference type="GO" id="GO:0005525">
    <property type="term" value="F:GTP binding"/>
    <property type="evidence" value="ECO:0007669"/>
    <property type="project" value="InterPro"/>
</dbReference>
<dbReference type="GO" id="GO:0003924">
    <property type="term" value="F:GTPase activity"/>
    <property type="evidence" value="ECO:0007669"/>
    <property type="project" value="InterPro"/>
</dbReference>
<keyword evidence="2" id="KW-1133">Transmembrane helix</keyword>
<dbReference type="PANTHER" id="PTHR43721">
    <property type="entry name" value="ELONGATION FACTOR TU-RELATED"/>
    <property type="match status" value="1"/>
</dbReference>
<dbReference type="GO" id="GO:0006414">
    <property type="term" value="P:translational elongation"/>
    <property type="evidence" value="ECO:0000318"/>
    <property type="project" value="GO_Central"/>
</dbReference>
<dbReference type="GeneID" id="5022667"/>
<dbReference type="Proteomes" id="UP000000600">
    <property type="component" value="Unassembled WGS sequence"/>
</dbReference>
<keyword evidence="2" id="KW-0812">Transmembrane</keyword>
<dbReference type="OMA" id="WQGIDEE"/>
<feature type="region of interest" description="Disordered" evidence="1">
    <location>
        <begin position="296"/>
        <end position="350"/>
    </location>
</feature>
<dbReference type="InterPro" id="IPR000795">
    <property type="entry name" value="T_Tr_GTP-bd_dom"/>
</dbReference>
<dbReference type="HOGENOM" id="CLU_011228_0_0_1"/>
<evidence type="ECO:0000256" key="1">
    <source>
        <dbReference type="SAM" id="MobiDB-lite"/>
    </source>
</evidence>
<proteinExistence type="predicted"/>
<feature type="domain" description="Tr-type G" evidence="3">
    <location>
        <begin position="511"/>
        <end position="726"/>
    </location>
</feature>
<dbReference type="RefSeq" id="XP_001436882.1">
    <property type="nucleotide sequence ID" value="XM_001436845.2"/>
</dbReference>
<feature type="transmembrane region" description="Helical" evidence="2">
    <location>
        <begin position="157"/>
        <end position="174"/>
    </location>
</feature>
<gene>
    <name evidence="4" type="ORF">GSPATT00037924001</name>
</gene>
<dbReference type="PANTHER" id="PTHR43721:SF9">
    <property type="entry name" value="GTP-BINDING PROTEIN 1"/>
    <property type="match status" value="1"/>
</dbReference>
<dbReference type="FunFam" id="2.40.30.10:FF:000264">
    <property type="entry name" value="GTP binding protein"/>
    <property type="match status" value="1"/>
</dbReference>
<dbReference type="Gene3D" id="2.40.30.10">
    <property type="entry name" value="Translation factors"/>
    <property type="match status" value="1"/>
</dbReference>
<dbReference type="Gene3D" id="3.40.50.300">
    <property type="entry name" value="P-loop containing nucleotide triphosphate hydrolases"/>
    <property type="match status" value="1"/>
</dbReference>
<dbReference type="eggNOG" id="KOG1143">
    <property type="taxonomic scope" value="Eukaryota"/>
</dbReference>
<dbReference type="SUPFAM" id="SSF50447">
    <property type="entry name" value="Translation proteins"/>
    <property type="match status" value="1"/>
</dbReference>
<dbReference type="OrthoDB" id="248233at2759"/>
<feature type="compositionally biased region" description="Low complexity" evidence="1">
    <location>
        <begin position="934"/>
        <end position="945"/>
    </location>
</feature>
<dbReference type="GO" id="GO:0003746">
    <property type="term" value="F:translation elongation factor activity"/>
    <property type="evidence" value="ECO:0000318"/>
    <property type="project" value="GO_Central"/>
</dbReference>
<protein>
    <recommendedName>
        <fullName evidence="3">Tr-type G domain-containing protein</fullName>
    </recommendedName>
</protein>
<dbReference type="AlphaFoldDB" id="A0CFB8"/>
<dbReference type="InterPro" id="IPR027417">
    <property type="entry name" value="P-loop_NTPase"/>
</dbReference>
<keyword evidence="5" id="KW-1185">Reference proteome</keyword>
<sequence>MKVNICYFIISLCYATEWIKDIETQRLYLCDKVVGLFYDSNKDQILGYFSEYEESSKQDLVLNHFFYMMNNCMQEIRIRYPDSTIDESLVQQIDWLQMIKPEQFIFDQRDLGQLSLDEIEIKGRMYTEKQHILEDYERNQNSFTKFLRSYNLTEKSISIFAIVIIMSIFFYNFVKGNCNIRQYDSYEIYYTGTYQRRRIAQEKENEEDYLMNNLLNSLFYEILILFFNYSSNFYERKYTTNIELKFIQNIYTIIYYYIQERIYSYNPTYMHSDFQQQSTINNGIYSLWQGIDEEESKREKKKQQKQAHPQFSELTDKQRQRKQNLNLQKKKKGKQSNKQDNIQINDDETESQDQIQHLKYETKPQFVLLVKPNNEEIQIDLQQYIDEQYAIQEDISKISCFKQESDFGHTEYKLRLVDPDPKRLTHLTTQMNFRLSEGNGMAYYKIGVEDSGNPLGLNKSDMLGSLKTLCLMAQSLKAELLVVGVNQGTNGKTCEVIVRKGLKDGINLDIRILLLGESGSGKTSLLGVLSTGQLDNGQGLARMKFLKNRSEITSGKTERVSHTVIGFDSEGKIMNHQNQLNFSPTCMVEKLVDLSTKLITFIDMGGTKRAHNQMIQIINSQFPDYALLTISSLQQIGKPTMDFLKLIQIQQIPFMVAITHVDQITEDYYVDKVEQLKDMIKSLQIQSVPIVVRSEEDVVLFSKQILSKTLIPIFLISNLKQRTLDYFIKFLNLLPSTNELTNNSNLDSEYCIHNVFEINNQKVLGGTVLKGIIRVKQILQMGPDKHGRFFPIEVEEIQCNRVQVKSAQCGQICTIRFKQGNFTQQFGSDQNPIRRGMVLIEGKSNPQAAWDFLAEIWLFDDQKEAKKIAVSFEPVINTQCTRQICKIIREEQLQFETLTIRKKQSKSIDESCMQKPEPVQPRTPYRKQSEQLKKASSSNSLNKQSYRSPRRKGSSQVKSYTNEDDQKKTDLFVINEKNEKPMEFIELIPKQPNIIRLKFKYFPEYITKGMKLIINDNGLQAWGFIKYINY</sequence>
<name>A0CFB8_PARTE</name>
<dbReference type="KEGG" id="ptm:GSPATT00037924001"/>
<dbReference type="InParanoid" id="A0CFB8"/>
<evidence type="ECO:0000256" key="2">
    <source>
        <dbReference type="SAM" id="Phobius"/>
    </source>
</evidence>
<dbReference type="Pfam" id="PF00009">
    <property type="entry name" value="GTP_EFTU"/>
    <property type="match status" value="1"/>
</dbReference>
<dbReference type="SUPFAM" id="SSF52540">
    <property type="entry name" value="P-loop containing nucleoside triphosphate hydrolases"/>
    <property type="match status" value="1"/>
</dbReference>
<evidence type="ECO:0000259" key="3">
    <source>
        <dbReference type="Pfam" id="PF00009"/>
    </source>
</evidence>
<dbReference type="InterPro" id="IPR009000">
    <property type="entry name" value="Transl_B-barrel_sf"/>
</dbReference>
<reference evidence="4 5" key="1">
    <citation type="journal article" date="2006" name="Nature">
        <title>Global trends of whole-genome duplications revealed by the ciliate Paramecium tetraurelia.</title>
        <authorList>
            <consortium name="Genoscope"/>
            <person name="Aury J.-M."/>
            <person name="Jaillon O."/>
            <person name="Duret L."/>
            <person name="Noel B."/>
            <person name="Jubin C."/>
            <person name="Porcel B.M."/>
            <person name="Segurens B."/>
            <person name="Daubin V."/>
            <person name="Anthouard V."/>
            <person name="Aiach N."/>
            <person name="Arnaiz O."/>
            <person name="Billaut A."/>
            <person name="Beisson J."/>
            <person name="Blanc I."/>
            <person name="Bouhouche K."/>
            <person name="Camara F."/>
            <person name="Duharcourt S."/>
            <person name="Guigo R."/>
            <person name="Gogendeau D."/>
            <person name="Katinka M."/>
            <person name="Keller A.-M."/>
            <person name="Kissmehl R."/>
            <person name="Klotz C."/>
            <person name="Koll F."/>
            <person name="Le Moue A."/>
            <person name="Lepere C."/>
            <person name="Malinsky S."/>
            <person name="Nowacki M."/>
            <person name="Nowak J.K."/>
            <person name="Plattner H."/>
            <person name="Poulain J."/>
            <person name="Ruiz F."/>
            <person name="Serrano V."/>
            <person name="Zagulski M."/>
            <person name="Dessen P."/>
            <person name="Betermier M."/>
            <person name="Weissenbach J."/>
            <person name="Scarpelli C."/>
            <person name="Schachter V."/>
            <person name="Sperling L."/>
            <person name="Meyer E."/>
            <person name="Cohen J."/>
            <person name="Wincker P."/>
        </authorList>
    </citation>
    <scope>NUCLEOTIDE SEQUENCE [LARGE SCALE GENOMIC DNA]</scope>
    <source>
        <strain evidence="4 5">Stock d4-2</strain>
    </source>
</reference>
<accession>A0CFB8</accession>
<dbReference type="InterPro" id="IPR050055">
    <property type="entry name" value="EF-Tu_GTPase"/>
</dbReference>
<feature type="region of interest" description="Disordered" evidence="1">
    <location>
        <begin position="906"/>
        <end position="963"/>
    </location>
</feature>
<keyword evidence="2" id="KW-0472">Membrane</keyword>
<evidence type="ECO:0000313" key="4">
    <source>
        <dbReference type="EMBL" id="CAK69485.1"/>
    </source>
</evidence>
<evidence type="ECO:0000313" key="5">
    <source>
        <dbReference type="Proteomes" id="UP000000600"/>
    </source>
</evidence>
<dbReference type="EMBL" id="CT868069">
    <property type="protein sequence ID" value="CAK69485.1"/>
    <property type="molecule type" value="Genomic_DNA"/>
</dbReference>